<dbReference type="PANTHER" id="PTHR46401:SF2">
    <property type="entry name" value="GLYCOSYLTRANSFERASE WBBK-RELATED"/>
    <property type="match status" value="1"/>
</dbReference>
<dbReference type="EMBL" id="BPRB01000055">
    <property type="protein sequence ID" value="GJE58870.1"/>
    <property type="molecule type" value="Genomic_DNA"/>
</dbReference>
<reference evidence="3" key="2">
    <citation type="submission" date="2021-08" db="EMBL/GenBank/DDBJ databases">
        <authorList>
            <person name="Tani A."/>
            <person name="Ola A."/>
            <person name="Ogura Y."/>
            <person name="Katsura K."/>
            <person name="Hayashi T."/>
        </authorList>
    </citation>
    <scope>NUCLEOTIDE SEQUENCE</scope>
    <source>
        <strain evidence="3">DSM 23632</strain>
    </source>
</reference>
<evidence type="ECO:0000313" key="3">
    <source>
        <dbReference type="EMBL" id="GJE58870.1"/>
    </source>
</evidence>
<protein>
    <submittedName>
        <fullName evidence="3">D-inositol-3-phosphate glycosyltransferase</fullName>
    </submittedName>
</protein>
<organism evidence="3 4">
    <name type="scientific">Methylobacterium trifolii</name>
    <dbReference type="NCBI Taxonomy" id="1003092"/>
    <lineage>
        <taxon>Bacteria</taxon>
        <taxon>Pseudomonadati</taxon>
        <taxon>Pseudomonadota</taxon>
        <taxon>Alphaproteobacteria</taxon>
        <taxon>Hyphomicrobiales</taxon>
        <taxon>Methylobacteriaceae</taxon>
        <taxon>Methylobacterium</taxon>
    </lineage>
</organism>
<dbReference type="Proteomes" id="UP001055057">
    <property type="component" value="Unassembled WGS sequence"/>
</dbReference>
<evidence type="ECO:0000313" key="4">
    <source>
        <dbReference type="Proteomes" id="UP001055057"/>
    </source>
</evidence>
<dbReference type="Pfam" id="PF00534">
    <property type="entry name" value="Glycos_transf_1"/>
    <property type="match status" value="1"/>
</dbReference>
<keyword evidence="1" id="KW-0808">Transferase</keyword>
<evidence type="ECO:0000256" key="1">
    <source>
        <dbReference type="ARBA" id="ARBA00022679"/>
    </source>
</evidence>
<keyword evidence="4" id="KW-1185">Reference proteome</keyword>
<name>A0ABQ4TUG3_9HYPH</name>
<sequence>MAGAGRRILIDVSTSLRWKGHNPVGIVRTERELVQYFLEHCPDAAFFIYDTGEDTFWLVPKRAVAAIFQEPQARAASVPVAGQLDENVLLRFQREDVVFSVGLQWDIAYMARLYAEKKRRGMFVVQTVYDIIPILMPEYCVPGMEQKFPKFIVDTAWTADLIFCISDSTSRDLIRYYDHIGLKAPPVTRIELGSDIPTTRPPTTQAAGESGFLDLEAGNFVLYVSTIEPRKNHQMLFNIWRELYETDRERLVPLVFVGNAGWNTSELLHFIRSSGNLYPDYIRILSNVADDDLDWLYRNARLSVYPSLYEGWGLPMAESLARGTVCIGSNTSSMPEVGGALTDLLHPLDYLGWRDRIRHYLTDAEALAAREAEIRAGYAPPSWDACMAKFSRDLFEALDRREVPQ</sequence>
<proteinExistence type="predicted"/>
<dbReference type="CDD" id="cd03809">
    <property type="entry name" value="GT4_MtfB-like"/>
    <property type="match status" value="1"/>
</dbReference>
<feature type="domain" description="Glycosyl transferase family 1" evidence="2">
    <location>
        <begin position="218"/>
        <end position="337"/>
    </location>
</feature>
<dbReference type="SUPFAM" id="SSF53756">
    <property type="entry name" value="UDP-Glycosyltransferase/glycogen phosphorylase"/>
    <property type="match status" value="1"/>
</dbReference>
<dbReference type="PANTHER" id="PTHR46401">
    <property type="entry name" value="GLYCOSYLTRANSFERASE WBBK-RELATED"/>
    <property type="match status" value="1"/>
</dbReference>
<evidence type="ECO:0000259" key="2">
    <source>
        <dbReference type="Pfam" id="PF00534"/>
    </source>
</evidence>
<accession>A0ABQ4TUG3</accession>
<dbReference type="Gene3D" id="3.40.50.2000">
    <property type="entry name" value="Glycogen Phosphorylase B"/>
    <property type="match status" value="1"/>
</dbReference>
<comment type="caution">
    <text evidence="3">The sequence shown here is derived from an EMBL/GenBank/DDBJ whole genome shotgun (WGS) entry which is preliminary data.</text>
</comment>
<gene>
    <name evidence="3" type="primary">mshA_4</name>
    <name evidence="3" type="ORF">MPOCJGCO_0955</name>
</gene>
<reference evidence="3" key="1">
    <citation type="journal article" date="2021" name="Front. Microbiol.">
        <title>Comprehensive Comparative Genomics and Phenotyping of Methylobacterium Species.</title>
        <authorList>
            <person name="Alessa O."/>
            <person name="Ogura Y."/>
            <person name="Fujitani Y."/>
            <person name="Takami H."/>
            <person name="Hayashi T."/>
            <person name="Sahin N."/>
            <person name="Tani A."/>
        </authorList>
    </citation>
    <scope>NUCLEOTIDE SEQUENCE</scope>
    <source>
        <strain evidence="3">DSM 23632</strain>
    </source>
</reference>
<dbReference type="RefSeq" id="WP_238181467.1">
    <property type="nucleotide sequence ID" value="NZ_BPRB01000055.1"/>
</dbReference>
<dbReference type="InterPro" id="IPR001296">
    <property type="entry name" value="Glyco_trans_1"/>
</dbReference>